<dbReference type="AlphaFoldDB" id="A0A255XJ18"/>
<protein>
    <recommendedName>
        <fullName evidence="6">Phosphoribosylformylglycinamidine synthase subunit PurS</fullName>
        <shortName evidence="6">FGAM synthase</shortName>
        <ecNumber evidence="6">6.3.5.3</ecNumber>
    </recommendedName>
    <alternativeName>
        <fullName evidence="6">Formylglycinamide ribonucleotide amidotransferase subunit III</fullName>
        <shortName evidence="6">FGAR amidotransferase III</shortName>
        <shortName evidence="6">FGAR-AT III</shortName>
    </alternativeName>
    <alternativeName>
        <fullName evidence="6">Phosphoribosylformylglycinamidine synthase subunit III</fullName>
    </alternativeName>
</protein>
<dbReference type="InterPro" id="IPR036604">
    <property type="entry name" value="PurS-like_sf"/>
</dbReference>
<evidence type="ECO:0000256" key="2">
    <source>
        <dbReference type="ARBA" id="ARBA00022598"/>
    </source>
</evidence>
<keyword evidence="1 6" id="KW-0963">Cytoplasm</keyword>
<comment type="similarity">
    <text evidence="6">Belongs to the PurS family.</text>
</comment>
<dbReference type="NCBIfam" id="NF004630">
    <property type="entry name" value="PRK05974.1"/>
    <property type="match status" value="1"/>
</dbReference>
<dbReference type="GO" id="GO:0006189">
    <property type="term" value="P:'de novo' IMP biosynthetic process"/>
    <property type="evidence" value="ECO:0007669"/>
    <property type="project" value="UniProtKB-UniRule"/>
</dbReference>
<evidence type="ECO:0000256" key="3">
    <source>
        <dbReference type="ARBA" id="ARBA00022741"/>
    </source>
</evidence>
<evidence type="ECO:0000256" key="4">
    <source>
        <dbReference type="ARBA" id="ARBA00022755"/>
    </source>
</evidence>
<dbReference type="Pfam" id="PF02700">
    <property type="entry name" value="PurS"/>
    <property type="match status" value="1"/>
</dbReference>
<dbReference type="GO" id="GO:0005737">
    <property type="term" value="C:cytoplasm"/>
    <property type="evidence" value="ECO:0007669"/>
    <property type="project" value="UniProtKB-SubCell"/>
</dbReference>
<dbReference type="EC" id="6.3.5.3" evidence="6"/>
<keyword evidence="3 6" id="KW-0547">Nucleotide-binding</keyword>
<accession>A0A255XJ18</accession>
<comment type="subcellular location">
    <subcellularLocation>
        <location evidence="6">Cytoplasm</location>
    </subcellularLocation>
</comment>
<sequence length="80" mass="8856">MKARVHVTLKNGVLDPQGRAIHQALETLGFAGVQDVRQGKYIEIDLDETDRAKAESLVREMCATLLANTVIETYTVSLQD</sequence>
<dbReference type="OrthoDB" id="9799101at2"/>
<dbReference type="Proteomes" id="UP000216361">
    <property type="component" value="Unassembled WGS sequence"/>
</dbReference>
<evidence type="ECO:0000313" key="8">
    <source>
        <dbReference type="Proteomes" id="UP000216361"/>
    </source>
</evidence>
<keyword evidence="4 6" id="KW-0658">Purine biosynthesis</keyword>
<comment type="caution">
    <text evidence="7">The sequence shown here is derived from an EMBL/GenBank/DDBJ whole genome shotgun (WGS) entry which is preliminary data.</text>
</comment>
<dbReference type="GO" id="GO:0004642">
    <property type="term" value="F:phosphoribosylformylglycinamidine synthase activity"/>
    <property type="evidence" value="ECO:0007669"/>
    <property type="project" value="UniProtKB-UniRule"/>
</dbReference>
<evidence type="ECO:0000256" key="5">
    <source>
        <dbReference type="ARBA" id="ARBA00022840"/>
    </source>
</evidence>
<comment type="subunit">
    <text evidence="6">Part of the FGAM synthase complex composed of 1 PurL, 1 PurQ and 2 PurS subunits.</text>
</comment>
<comment type="pathway">
    <text evidence="6">Purine metabolism; IMP biosynthesis via de novo pathway; 5-amino-1-(5-phospho-D-ribosyl)imidazole from N(2)-formyl-N(1)-(5-phospho-D-ribosyl)glycinamide: step 1/2.</text>
</comment>
<dbReference type="PANTHER" id="PTHR34696:SF1">
    <property type="entry name" value="PHOSPHORIBOSYLFORMYLGLYCINAMIDINE SYNTHASE SUBUNIT PURS"/>
    <property type="match status" value="1"/>
</dbReference>
<evidence type="ECO:0000256" key="6">
    <source>
        <dbReference type="HAMAP-Rule" id="MF_01926"/>
    </source>
</evidence>
<organism evidence="7 8">
    <name type="scientific">Elstera cyanobacteriorum</name>
    <dbReference type="NCBI Taxonomy" id="2022747"/>
    <lineage>
        <taxon>Bacteria</taxon>
        <taxon>Pseudomonadati</taxon>
        <taxon>Pseudomonadota</taxon>
        <taxon>Alphaproteobacteria</taxon>
        <taxon>Rhodospirillales</taxon>
        <taxon>Rhodospirillaceae</taxon>
        <taxon>Elstera</taxon>
    </lineage>
</organism>
<dbReference type="Gene3D" id="3.30.1280.10">
    <property type="entry name" value="Phosphoribosylformylglycinamidine synthase subunit PurS"/>
    <property type="match status" value="1"/>
</dbReference>
<dbReference type="NCBIfam" id="TIGR00302">
    <property type="entry name" value="phosphoribosylformylglycinamidine synthase subunit PurS"/>
    <property type="match status" value="1"/>
</dbReference>
<dbReference type="PANTHER" id="PTHR34696">
    <property type="entry name" value="PHOSPHORIBOSYLFORMYLGLYCINAMIDINE SYNTHASE SUBUNIT PURS"/>
    <property type="match status" value="1"/>
</dbReference>
<gene>
    <name evidence="6" type="primary">purS</name>
    <name evidence="7" type="ORF">CHR90_18605</name>
</gene>
<comment type="catalytic activity">
    <reaction evidence="6">
        <text>N(2)-formyl-N(1)-(5-phospho-beta-D-ribosyl)glycinamide + L-glutamine + ATP + H2O = 2-formamido-N(1)-(5-O-phospho-beta-D-ribosyl)acetamidine + L-glutamate + ADP + phosphate + H(+)</text>
        <dbReference type="Rhea" id="RHEA:17129"/>
        <dbReference type="ChEBI" id="CHEBI:15377"/>
        <dbReference type="ChEBI" id="CHEBI:15378"/>
        <dbReference type="ChEBI" id="CHEBI:29985"/>
        <dbReference type="ChEBI" id="CHEBI:30616"/>
        <dbReference type="ChEBI" id="CHEBI:43474"/>
        <dbReference type="ChEBI" id="CHEBI:58359"/>
        <dbReference type="ChEBI" id="CHEBI:147286"/>
        <dbReference type="ChEBI" id="CHEBI:147287"/>
        <dbReference type="ChEBI" id="CHEBI:456216"/>
        <dbReference type="EC" id="6.3.5.3"/>
    </reaction>
</comment>
<keyword evidence="2 6" id="KW-0436">Ligase</keyword>
<dbReference type="RefSeq" id="WP_094410610.1">
    <property type="nucleotide sequence ID" value="NZ_BMJZ01000003.1"/>
</dbReference>
<reference evidence="7 8" key="1">
    <citation type="submission" date="2017-07" db="EMBL/GenBank/DDBJ databases">
        <title>Elstera cyanobacteriorum sp. nov., a novel bacterium isolated from cyanobacterial aggregates in a eutrophic lake.</title>
        <authorList>
            <person name="Cai H."/>
        </authorList>
    </citation>
    <scope>NUCLEOTIDE SEQUENCE [LARGE SCALE GENOMIC DNA]</scope>
    <source>
        <strain evidence="7 8">TH019</strain>
    </source>
</reference>
<dbReference type="EMBL" id="NOXS01000035">
    <property type="protein sequence ID" value="OYQ16973.1"/>
    <property type="molecule type" value="Genomic_DNA"/>
</dbReference>
<evidence type="ECO:0000256" key="1">
    <source>
        <dbReference type="ARBA" id="ARBA00022490"/>
    </source>
</evidence>
<comment type="function">
    <text evidence="6">Part of the phosphoribosylformylglycinamidine synthase complex involved in the purines biosynthetic pathway. Catalyzes the ATP-dependent conversion of formylglycinamide ribonucleotide (FGAR) and glutamine to yield formylglycinamidine ribonucleotide (FGAM) and glutamate. The FGAM synthase complex is composed of three subunits. PurQ produces an ammonia molecule by converting glutamine to glutamate. PurL transfers the ammonia molecule to FGAR to form FGAM in an ATP-dependent manner. PurS interacts with PurQ and PurL and is thought to assist in the transfer of the ammonia molecule from PurQ to PurL.</text>
</comment>
<keyword evidence="8" id="KW-1185">Reference proteome</keyword>
<name>A0A255XJ18_9PROT</name>
<dbReference type="UniPathway" id="UPA00074">
    <property type="reaction ID" value="UER00128"/>
</dbReference>
<evidence type="ECO:0000313" key="7">
    <source>
        <dbReference type="EMBL" id="OYQ16973.1"/>
    </source>
</evidence>
<dbReference type="HAMAP" id="MF_01926">
    <property type="entry name" value="PurS"/>
    <property type="match status" value="1"/>
</dbReference>
<proteinExistence type="inferred from homology"/>
<keyword evidence="5 6" id="KW-0067">ATP-binding</keyword>
<dbReference type="SUPFAM" id="SSF82697">
    <property type="entry name" value="PurS-like"/>
    <property type="match status" value="1"/>
</dbReference>
<dbReference type="GO" id="GO:0005524">
    <property type="term" value="F:ATP binding"/>
    <property type="evidence" value="ECO:0007669"/>
    <property type="project" value="UniProtKB-UniRule"/>
</dbReference>
<dbReference type="InterPro" id="IPR003850">
    <property type="entry name" value="PurS"/>
</dbReference>